<dbReference type="SMART" id="SM00879">
    <property type="entry name" value="Brix"/>
    <property type="match status" value="1"/>
</dbReference>
<evidence type="ECO:0000259" key="2">
    <source>
        <dbReference type="PROSITE" id="PS50833"/>
    </source>
</evidence>
<feature type="region of interest" description="Disordered" evidence="1">
    <location>
        <begin position="1"/>
        <end position="114"/>
    </location>
</feature>
<dbReference type="Proteomes" id="UP000095300">
    <property type="component" value="Unassembled WGS sequence"/>
</dbReference>
<dbReference type="STRING" id="35570.A0A1I8PMP0"/>
<dbReference type="PANTHER" id="PTHR22734">
    <property type="entry name" value="U3 SMALL NUCLEOLAR RIBONUCLEOPROTEIN PROTEIN IMP4"/>
    <property type="match status" value="1"/>
</dbReference>
<dbReference type="KEGG" id="scac:106086563"/>
<dbReference type="GO" id="GO:0005730">
    <property type="term" value="C:nucleolus"/>
    <property type="evidence" value="ECO:0007669"/>
    <property type="project" value="TreeGrafter"/>
</dbReference>
<organism evidence="3 4">
    <name type="scientific">Stomoxys calcitrans</name>
    <name type="common">Stable fly</name>
    <name type="synonym">Conops calcitrans</name>
    <dbReference type="NCBI Taxonomy" id="35570"/>
    <lineage>
        <taxon>Eukaryota</taxon>
        <taxon>Metazoa</taxon>
        <taxon>Ecdysozoa</taxon>
        <taxon>Arthropoda</taxon>
        <taxon>Hexapoda</taxon>
        <taxon>Insecta</taxon>
        <taxon>Pterygota</taxon>
        <taxon>Neoptera</taxon>
        <taxon>Endopterygota</taxon>
        <taxon>Diptera</taxon>
        <taxon>Brachycera</taxon>
        <taxon>Muscomorpha</taxon>
        <taxon>Muscoidea</taxon>
        <taxon>Muscidae</taxon>
        <taxon>Stomoxys</taxon>
    </lineage>
</organism>
<feature type="compositionally biased region" description="Basic residues" evidence="1">
    <location>
        <begin position="135"/>
        <end position="153"/>
    </location>
</feature>
<dbReference type="VEuPathDB" id="VectorBase:SCAU009494"/>
<feature type="region of interest" description="Disordered" evidence="1">
    <location>
        <begin position="135"/>
        <end position="162"/>
    </location>
</feature>
<name>A0A1I8PMP0_STOCA</name>
<dbReference type="GO" id="GO:0030687">
    <property type="term" value="C:preribosome, large subunit precursor"/>
    <property type="evidence" value="ECO:0007669"/>
    <property type="project" value="TreeGrafter"/>
</dbReference>
<feature type="compositionally biased region" description="Basic and acidic residues" evidence="1">
    <location>
        <begin position="71"/>
        <end position="82"/>
    </location>
</feature>
<dbReference type="FunFam" id="3.40.50.10480:FF:000002">
    <property type="entry name" value="Ribosome production factor 1"/>
    <property type="match status" value="1"/>
</dbReference>
<evidence type="ECO:0000256" key="1">
    <source>
        <dbReference type="SAM" id="MobiDB-lite"/>
    </source>
</evidence>
<dbReference type="PROSITE" id="PS50833">
    <property type="entry name" value="BRIX"/>
    <property type="match status" value="1"/>
</dbReference>
<dbReference type="GO" id="GO:0000460">
    <property type="term" value="P:maturation of 5.8S rRNA"/>
    <property type="evidence" value="ECO:0007669"/>
    <property type="project" value="TreeGrafter"/>
</dbReference>
<feature type="domain" description="Brix" evidence="2">
    <location>
        <begin position="204"/>
        <end position="388"/>
    </location>
</feature>
<dbReference type="EnsemblMetazoa" id="SCAU009494-RA">
    <property type="protein sequence ID" value="SCAU009494-PA"/>
    <property type="gene ID" value="SCAU009494"/>
</dbReference>
<dbReference type="OrthoDB" id="264354at2759"/>
<dbReference type="SUPFAM" id="SSF52954">
    <property type="entry name" value="Class II aaRS ABD-related"/>
    <property type="match status" value="1"/>
</dbReference>
<evidence type="ECO:0000313" key="3">
    <source>
        <dbReference type="EnsemblMetazoa" id="SCAU009494-PA"/>
    </source>
</evidence>
<dbReference type="Gene3D" id="3.40.50.10480">
    <property type="entry name" value="Probable brix-domain ribosomal biogenesis protein"/>
    <property type="match status" value="1"/>
</dbReference>
<dbReference type="GO" id="GO:0042134">
    <property type="term" value="F:rRNA primary transcript binding"/>
    <property type="evidence" value="ECO:0007669"/>
    <property type="project" value="InterPro"/>
</dbReference>
<feature type="compositionally biased region" description="Acidic residues" evidence="1">
    <location>
        <begin position="47"/>
        <end position="62"/>
    </location>
</feature>
<reference evidence="3" key="1">
    <citation type="submission" date="2020-05" db="UniProtKB">
        <authorList>
            <consortium name="EnsemblMetazoa"/>
        </authorList>
    </citation>
    <scope>IDENTIFICATION</scope>
    <source>
        <strain evidence="3">USDA</strain>
    </source>
</reference>
<keyword evidence="4" id="KW-1185">Reference proteome</keyword>
<accession>A0A1I8PMP0</accession>
<proteinExistence type="predicted"/>
<dbReference type="InterPro" id="IPR007109">
    <property type="entry name" value="Brix"/>
</dbReference>
<feature type="compositionally biased region" description="Acidic residues" evidence="1">
    <location>
        <begin position="83"/>
        <end position="103"/>
    </location>
</feature>
<feature type="compositionally biased region" description="Acidic residues" evidence="1">
    <location>
        <begin position="30"/>
        <end position="39"/>
    </location>
</feature>
<dbReference type="InterPro" id="IPR044281">
    <property type="entry name" value="IMP4/RPF1"/>
</dbReference>
<sequence length="414" mass="48131">MKMKQKKPVKPESDSDSSLNEEVDKKADADMDTDSDSEQDVSGNNEELLETDSSDDDDEINDSEATTSKKFKQEKTHKRDGESADDESNPESENEGDEDEGDSENDKEANVRMPVLNPLSLMRNKEQRMALFRKMKKEKHKKKMQERRARRKAGLPANPGHTIESLREKDQTTVTNLDDSDNEELRKELELDDFSTYFERTYEPKVLITFADNPVTKTRKFGLELGRIFPNALVKIRNKSSVKNICKSAIREEYTDVVIINEDRRQPNGLLVIHLPNGPTAHFKLSNVKLTSDMKRDHKEITKHRPEVILNNFTTRLGLTVGRMLGALFHHDPEFRGRRAVTFHNQRDYIFFRHHRYEFTKEGKRVKLRELGPRFTLKLRSLQEGTFDSKTGDYAWIITNKRHALEASRRRFHL</sequence>
<dbReference type="PANTHER" id="PTHR22734:SF3">
    <property type="entry name" value="RIBOSOME PRODUCTION FACTOR 1"/>
    <property type="match status" value="1"/>
</dbReference>
<evidence type="ECO:0000313" key="4">
    <source>
        <dbReference type="Proteomes" id="UP000095300"/>
    </source>
</evidence>
<dbReference type="GO" id="GO:0000470">
    <property type="term" value="P:maturation of LSU-rRNA"/>
    <property type="evidence" value="ECO:0007669"/>
    <property type="project" value="TreeGrafter"/>
</dbReference>
<dbReference type="Pfam" id="PF04427">
    <property type="entry name" value="Brix"/>
    <property type="match status" value="1"/>
</dbReference>
<protein>
    <recommendedName>
        <fullName evidence="2">Brix domain-containing protein</fullName>
    </recommendedName>
</protein>
<gene>
    <name evidence="3" type="primary">106086563</name>
</gene>
<dbReference type="AlphaFoldDB" id="A0A1I8PMP0"/>